<comment type="caution">
    <text evidence="4">The sequence shown here is derived from an EMBL/GenBank/DDBJ whole genome shotgun (WGS) entry which is preliminary data.</text>
</comment>
<feature type="region of interest" description="Disordered" evidence="1">
    <location>
        <begin position="141"/>
        <end position="203"/>
    </location>
</feature>
<evidence type="ECO:0000259" key="3">
    <source>
        <dbReference type="Pfam" id="PF15999"/>
    </source>
</evidence>
<feature type="region of interest" description="Disordered" evidence="1">
    <location>
        <begin position="497"/>
        <end position="566"/>
    </location>
</feature>
<evidence type="ECO:0000313" key="4">
    <source>
        <dbReference type="EMBL" id="KAK9879771.1"/>
    </source>
</evidence>
<dbReference type="AlphaFoldDB" id="A0AAW1UG63"/>
<evidence type="ECO:0000256" key="2">
    <source>
        <dbReference type="SAM" id="SignalP"/>
    </source>
</evidence>
<dbReference type="Pfam" id="PF15999">
    <property type="entry name" value="DUF4774"/>
    <property type="match status" value="1"/>
</dbReference>
<keyword evidence="5" id="KW-1185">Reference proteome</keyword>
<dbReference type="InterPro" id="IPR031942">
    <property type="entry name" value="DUF4774"/>
</dbReference>
<evidence type="ECO:0000256" key="1">
    <source>
        <dbReference type="SAM" id="MobiDB-lite"/>
    </source>
</evidence>
<feature type="region of interest" description="Disordered" evidence="1">
    <location>
        <begin position="352"/>
        <end position="404"/>
    </location>
</feature>
<feature type="signal peptide" evidence="2">
    <location>
        <begin position="1"/>
        <end position="18"/>
    </location>
</feature>
<keyword evidence="2" id="KW-0732">Signal</keyword>
<dbReference type="EMBL" id="JARQZJ010000062">
    <property type="protein sequence ID" value="KAK9879771.1"/>
    <property type="molecule type" value="Genomic_DNA"/>
</dbReference>
<feature type="compositionally biased region" description="Polar residues" evidence="1">
    <location>
        <begin position="352"/>
        <end position="363"/>
    </location>
</feature>
<evidence type="ECO:0000313" key="5">
    <source>
        <dbReference type="Proteomes" id="UP001431783"/>
    </source>
</evidence>
<feature type="compositionally biased region" description="Polar residues" evidence="1">
    <location>
        <begin position="392"/>
        <end position="404"/>
    </location>
</feature>
<feature type="domain" description="DUF4774" evidence="3">
    <location>
        <begin position="488"/>
        <end position="531"/>
    </location>
</feature>
<feature type="compositionally biased region" description="Basic and acidic residues" evidence="1">
    <location>
        <begin position="543"/>
        <end position="557"/>
    </location>
</feature>
<dbReference type="Proteomes" id="UP001431783">
    <property type="component" value="Unassembled WGS sequence"/>
</dbReference>
<gene>
    <name evidence="4" type="ORF">WA026_006836</name>
</gene>
<sequence length="566" mass="62630">MIRLGLLIIAICADQGYGAENKDNVKAKPVALTPENRYSSGVFNYQILNPQPSADQIIQYNFVDPSDNVAVPRYQPQFLYYGGGPGQPFLVNPGPPPNNFLYPQPGEPQGPGIIYRNGPQPGRPVFFGPGGVGGFPNQRPAFAPPVEKDAEEVPTNPSRIPPFNPKKSTGKPEKLETFNEVPNASEADGLNETEKPDGQSNNPKINPVFTKPGHRYFVLNGQPLFSYPFSPYQIQNVNPEDFLKYSQNFPNSRPQQVPVPVIPALQNPIYQNPQFQDPTFQSIDFQPNAPDITPVDSKLDHNNVKSFSLYDPYYQGIQNFFQLNPEQAIPGSLLQKEPLNYLQTRFSSENNQQFVQSGAQSHSRLVPHTDQPQTNNGDVKEPTIQTTKDDSNQTPETPQTVQSSTVTFRRVLPFSVIPKEGQNVKIRVSTKDFNLQPFTSSQNEHTKYVDTADDDAVVIDAKYEDDNKDHEAVSTPAKQIKEPSFAQASPGAIALAGPGGVAESGPKGTAFTGKEGMAVANPRATAIAGPAEEESETEDPDSEKDKKKEKEKKEKYIRQRFRGRYQ</sequence>
<organism evidence="4 5">
    <name type="scientific">Henosepilachna vigintioctopunctata</name>
    <dbReference type="NCBI Taxonomy" id="420089"/>
    <lineage>
        <taxon>Eukaryota</taxon>
        <taxon>Metazoa</taxon>
        <taxon>Ecdysozoa</taxon>
        <taxon>Arthropoda</taxon>
        <taxon>Hexapoda</taxon>
        <taxon>Insecta</taxon>
        <taxon>Pterygota</taxon>
        <taxon>Neoptera</taxon>
        <taxon>Endopterygota</taxon>
        <taxon>Coleoptera</taxon>
        <taxon>Polyphaga</taxon>
        <taxon>Cucujiformia</taxon>
        <taxon>Coccinelloidea</taxon>
        <taxon>Coccinellidae</taxon>
        <taxon>Epilachninae</taxon>
        <taxon>Epilachnini</taxon>
        <taxon>Henosepilachna</taxon>
    </lineage>
</organism>
<accession>A0AAW1UG63</accession>
<feature type="compositionally biased region" description="Acidic residues" evidence="1">
    <location>
        <begin position="531"/>
        <end position="542"/>
    </location>
</feature>
<protein>
    <recommendedName>
        <fullName evidence="3">DUF4774 domain-containing protein</fullName>
    </recommendedName>
</protein>
<feature type="chain" id="PRO_5043362863" description="DUF4774 domain-containing protein" evidence="2">
    <location>
        <begin position="19"/>
        <end position="566"/>
    </location>
</feature>
<reference evidence="4 5" key="1">
    <citation type="submission" date="2023-03" db="EMBL/GenBank/DDBJ databases">
        <title>Genome insight into feeding habits of ladybird beetles.</title>
        <authorList>
            <person name="Li H.-S."/>
            <person name="Huang Y.-H."/>
            <person name="Pang H."/>
        </authorList>
    </citation>
    <scope>NUCLEOTIDE SEQUENCE [LARGE SCALE GENOMIC DNA]</scope>
    <source>
        <strain evidence="4">SYSU_2023b</strain>
        <tissue evidence="4">Whole body</tissue>
    </source>
</reference>
<proteinExistence type="predicted"/>
<name>A0AAW1UG63_9CUCU</name>